<dbReference type="EMBL" id="BPVZ01000029">
    <property type="protein sequence ID" value="GKV08428.1"/>
    <property type="molecule type" value="Genomic_DNA"/>
</dbReference>
<gene>
    <name evidence="2" type="ORF">SLEP1_g20056</name>
</gene>
<evidence type="ECO:0000313" key="3">
    <source>
        <dbReference type="Proteomes" id="UP001054252"/>
    </source>
</evidence>
<name>A0AAV5J7B6_9ROSI</name>
<dbReference type="Proteomes" id="UP001054252">
    <property type="component" value="Unassembled WGS sequence"/>
</dbReference>
<evidence type="ECO:0000256" key="1">
    <source>
        <dbReference type="SAM" id="Phobius"/>
    </source>
</evidence>
<reference evidence="2 3" key="1">
    <citation type="journal article" date="2021" name="Commun. Biol.">
        <title>The genome of Shorea leprosula (Dipterocarpaceae) highlights the ecological relevance of drought in aseasonal tropical rainforests.</title>
        <authorList>
            <person name="Ng K.K.S."/>
            <person name="Kobayashi M.J."/>
            <person name="Fawcett J.A."/>
            <person name="Hatakeyama M."/>
            <person name="Paape T."/>
            <person name="Ng C.H."/>
            <person name="Ang C.C."/>
            <person name="Tnah L.H."/>
            <person name="Lee C.T."/>
            <person name="Nishiyama T."/>
            <person name="Sese J."/>
            <person name="O'Brien M.J."/>
            <person name="Copetti D."/>
            <person name="Mohd Noor M.I."/>
            <person name="Ong R.C."/>
            <person name="Putra M."/>
            <person name="Sireger I.Z."/>
            <person name="Indrioko S."/>
            <person name="Kosugi Y."/>
            <person name="Izuno A."/>
            <person name="Isagi Y."/>
            <person name="Lee S.L."/>
            <person name="Shimizu K.K."/>
        </authorList>
    </citation>
    <scope>NUCLEOTIDE SEQUENCE [LARGE SCALE GENOMIC DNA]</scope>
    <source>
        <strain evidence="2">214</strain>
    </source>
</reference>
<feature type="transmembrane region" description="Helical" evidence="1">
    <location>
        <begin position="12"/>
        <end position="36"/>
    </location>
</feature>
<proteinExistence type="predicted"/>
<sequence length="45" mass="5192">MRSSSYPLQDAVFILSFLRCGLHLILCEMWSSSLLLPQMRSSSRM</sequence>
<comment type="caution">
    <text evidence="2">The sequence shown here is derived from an EMBL/GenBank/DDBJ whole genome shotgun (WGS) entry which is preliminary data.</text>
</comment>
<keyword evidence="1" id="KW-0812">Transmembrane</keyword>
<keyword evidence="1" id="KW-1133">Transmembrane helix</keyword>
<protein>
    <submittedName>
        <fullName evidence="2">Uncharacterized protein</fullName>
    </submittedName>
</protein>
<keyword evidence="1" id="KW-0472">Membrane</keyword>
<dbReference type="AlphaFoldDB" id="A0AAV5J7B6"/>
<organism evidence="2 3">
    <name type="scientific">Rubroshorea leprosula</name>
    <dbReference type="NCBI Taxonomy" id="152421"/>
    <lineage>
        <taxon>Eukaryota</taxon>
        <taxon>Viridiplantae</taxon>
        <taxon>Streptophyta</taxon>
        <taxon>Embryophyta</taxon>
        <taxon>Tracheophyta</taxon>
        <taxon>Spermatophyta</taxon>
        <taxon>Magnoliopsida</taxon>
        <taxon>eudicotyledons</taxon>
        <taxon>Gunneridae</taxon>
        <taxon>Pentapetalae</taxon>
        <taxon>rosids</taxon>
        <taxon>malvids</taxon>
        <taxon>Malvales</taxon>
        <taxon>Dipterocarpaceae</taxon>
        <taxon>Rubroshorea</taxon>
    </lineage>
</organism>
<keyword evidence="3" id="KW-1185">Reference proteome</keyword>
<evidence type="ECO:0000313" key="2">
    <source>
        <dbReference type="EMBL" id="GKV08428.1"/>
    </source>
</evidence>
<accession>A0AAV5J7B6</accession>